<reference evidence="1 2" key="1">
    <citation type="journal article" date="2016" name="Nat. Commun.">
        <title>Thousands of microbial genomes shed light on interconnected biogeochemical processes in an aquifer system.</title>
        <authorList>
            <person name="Anantharaman K."/>
            <person name="Brown C.T."/>
            <person name="Hug L.A."/>
            <person name="Sharon I."/>
            <person name="Castelle C.J."/>
            <person name="Probst A.J."/>
            <person name="Thomas B.C."/>
            <person name="Singh A."/>
            <person name="Wilkins M.J."/>
            <person name="Karaoz U."/>
            <person name="Brodie E.L."/>
            <person name="Williams K.H."/>
            <person name="Hubbard S.S."/>
            <person name="Banfield J.F."/>
        </authorList>
    </citation>
    <scope>NUCLEOTIDE SEQUENCE [LARGE SCALE GENOMIC DNA]</scope>
</reference>
<accession>A0A1G2H3J4</accession>
<comment type="caution">
    <text evidence="1">The sequence shown here is derived from an EMBL/GenBank/DDBJ whole genome shotgun (WGS) entry which is preliminary data.</text>
</comment>
<proteinExistence type="predicted"/>
<evidence type="ECO:0000313" key="2">
    <source>
        <dbReference type="Proteomes" id="UP000177954"/>
    </source>
</evidence>
<dbReference type="AlphaFoldDB" id="A0A1G2H3J4"/>
<gene>
    <name evidence="1" type="ORF">A3J04_01805</name>
</gene>
<dbReference type="Proteomes" id="UP000177954">
    <property type="component" value="Unassembled WGS sequence"/>
</dbReference>
<organism evidence="1 2">
    <name type="scientific">Candidatus Ryanbacteria bacterium RIFCSPLOWO2_02_FULL_47_14</name>
    <dbReference type="NCBI Taxonomy" id="1802129"/>
    <lineage>
        <taxon>Bacteria</taxon>
        <taxon>Candidatus Ryaniibacteriota</taxon>
    </lineage>
</organism>
<dbReference type="EMBL" id="MHNZ01000001">
    <property type="protein sequence ID" value="OGZ57055.1"/>
    <property type="molecule type" value="Genomic_DNA"/>
</dbReference>
<sequence>MTMVVWRQKKDNGWLHEAEKIVRSYLGEPESDAPTCGPGPFSMEDANDTSRWMQNAGFERVSLERYDIDMKIGKDPEEAMEFALAIGPAGEVIRLSGEAAKAKMDEIKSEVAKKLEPYKKDDGVWMPSSTWFVTGYRSYDSK</sequence>
<evidence type="ECO:0000313" key="1">
    <source>
        <dbReference type="EMBL" id="OGZ57055.1"/>
    </source>
</evidence>
<protein>
    <recommendedName>
        <fullName evidence="3">Methyltransferase type 11 domain-containing protein</fullName>
    </recommendedName>
</protein>
<evidence type="ECO:0008006" key="3">
    <source>
        <dbReference type="Google" id="ProtNLM"/>
    </source>
</evidence>
<name>A0A1G2H3J4_9BACT</name>
<dbReference type="STRING" id="1802129.A3J04_01805"/>